<dbReference type="CDD" id="cd06561">
    <property type="entry name" value="AlkD_like"/>
    <property type="match status" value="1"/>
</dbReference>
<dbReference type="PANTHER" id="PTHR34070">
    <property type="entry name" value="ARMADILLO-TYPE FOLD"/>
    <property type="match status" value="1"/>
</dbReference>
<evidence type="ECO:0000313" key="1">
    <source>
        <dbReference type="EMBL" id="SDL23229.1"/>
    </source>
</evidence>
<dbReference type="InterPro" id="IPR014825">
    <property type="entry name" value="DNA_alkylation"/>
</dbReference>
<protein>
    <submittedName>
        <fullName evidence="1">3-methyladenine DNA glycosylase AlkD</fullName>
    </submittedName>
</protein>
<organism evidence="1 2">
    <name type="scientific">Glycomyces sambucus</name>
    <dbReference type="NCBI Taxonomy" id="380244"/>
    <lineage>
        <taxon>Bacteria</taxon>
        <taxon>Bacillati</taxon>
        <taxon>Actinomycetota</taxon>
        <taxon>Actinomycetes</taxon>
        <taxon>Glycomycetales</taxon>
        <taxon>Glycomycetaceae</taxon>
        <taxon>Glycomyces</taxon>
    </lineage>
</organism>
<dbReference type="Pfam" id="PF08713">
    <property type="entry name" value="DNA_alkylation"/>
    <property type="match status" value="1"/>
</dbReference>
<dbReference type="InterPro" id="IPR016024">
    <property type="entry name" value="ARM-type_fold"/>
</dbReference>
<dbReference type="SUPFAM" id="SSF48371">
    <property type="entry name" value="ARM repeat"/>
    <property type="match status" value="1"/>
</dbReference>
<accession>A0A1G9IDE2</accession>
<dbReference type="RefSeq" id="WP_091050890.1">
    <property type="nucleotide sequence ID" value="NZ_FNGF01000004.1"/>
</dbReference>
<gene>
    <name evidence="1" type="ORF">SAMN05216298_3182</name>
</gene>
<dbReference type="OrthoDB" id="9775346at2"/>
<proteinExistence type="predicted"/>
<sequence>MDLTANAFLETLRTFPRSEDPATTHKHYKGTAEVLGVRMKHLFDTAKRFTDMPLDEVARLLDEPVYEARLGAVSVLDFKARRKRITDEERRALYELYMDRHDRIDSWDFVDRAAPRVVGWYLLDKPRDPLYELARSSDTWERRTAVTASFWLIRRGDLDDALSLAELLLRDEEPLIHTSVGVALREIGQVDENRLVAFLRDHAGDVPAVTFRYATAKLPPDLRRDLRARNALEAQDPNGAASA</sequence>
<dbReference type="EMBL" id="FNGF01000004">
    <property type="protein sequence ID" value="SDL23229.1"/>
    <property type="molecule type" value="Genomic_DNA"/>
</dbReference>
<dbReference type="PANTHER" id="PTHR34070:SF1">
    <property type="entry name" value="DNA ALKYLATION REPAIR PROTEIN"/>
    <property type="match status" value="1"/>
</dbReference>
<evidence type="ECO:0000313" key="2">
    <source>
        <dbReference type="Proteomes" id="UP000198662"/>
    </source>
</evidence>
<dbReference type="Proteomes" id="UP000198662">
    <property type="component" value="Unassembled WGS sequence"/>
</dbReference>
<dbReference type="STRING" id="380244.SAMN05216298_3182"/>
<keyword evidence="2" id="KW-1185">Reference proteome</keyword>
<name>A0A1G9IDE2_9ACTN</name>
<reference evidence="2" key="1">
    <citation type="submission" date="2016-10" db="EMBL/GenBank/DDBJ databases">
        <authorList>
            <person name="Varghese N."/>
            <person name="Submissions S."/>
        </authorList>
    </citation>
    <scope>NUCLEOTIDE SEQUENCE [LARGE SCALE GENOMIC DNA]</scope>
    <source>
        <strain evidence="2">CGMCC 4.3147</strain>
    </source>
</reference>
<dbReference type="AlphaFoldDB" id="A0A1G9IDE2"/>
<dbReference type="Gene3D" id="1.25.10.90">
    <property type="match status" value="1"/>
</dbReference>